<reference evidence="1" key="1">
    <citation type="submission" date="2021-03" db="UniProtKB">
        <authorList>
            <consortium name="EnsemblPlants"/>
        </authorList>
    </citation>
    <scope>IDENTIFICATION</scope>
</reference>
<dbReference type="EMBL" id="UZAU01000821">
    <property type="status" value="NOT_ANNOTATED_CDS"/>
    <property type="molecule type" value="Genomic_DNA"/>
</dbReference>
<dbReference type="AlphaFoldDB" id="A0A803QKR9"/>
<name>A0A803QKR9_CANSA</name>
<evidence type="ECO:0000313" key="2">
    <source>
        <dbReference type="Proteomes" id="UP000596661"/>
    </source>
</evidence>
<dbReference type="Proteomes" id="UP000596661">
    <property type="component" value="Unassembled WGS sequence"/>
</dbReference>
<dbReference type="EnsemblPlants" id="evm.model.10.1745">
    <property type="protein sequence ID" value="cds.evm.model.10.1745"/>
    <property type="gene ID" value="evm.TU.10.1745"/>
</dbReference>
<accession>A0A803QKR9</accession>
<sequence length="108" mass="12255">MVARKEFVGLGGVIRGHDGVVWMEWAFSVHVVKLLALTTGLLFAHRFEFTLASNNFNSIVVVGWVVVDSRRSGQIWTGTSRIWAEFPYPSSRLQWQTNPQNRDLSHSP</sequence>
<proteinExistence type="predicted"/>
<evidence type="ECO:0000313" key="1">
    <source>
        <dbReference type="EnsemblPlants" id="cds.evm.model.10.1745"/>
    </source>
</evidence>
<protein>
    <submittedName>
        <fullName evidence="1">Uncharacterized protein</fullName>
    </submittedName>
</protein>
<keyword evidence="2" id="KW-1185">Reference proteome</keyword>
<dbReference type="Gramene" id="evm.model.10.1745">
    <property type="protein sequence ID" value="cds.evm.model.10.1745"/>
    <property type="gene ID" value="evm.TU.10.1745"/>
</dbReference>
<organism evidence="1 2">
    <name type="scientific">Cannabis sativa</name>
    <name type="common">Hemp</name>
    <name type="synonym">Marijuana</name>
    <dbReference type="NCBI Taxonomy" id="3483"/>
    <lineage>
        <taxon>Eukaryota</taxon>
        <taxon>Viridiplantae</taxon>
        <taxon>Streptophyta</taxon>
        <taxon>Embryophyta</taxon>
        <taxon>Tracheophyta</taxon>
        <taxon>Spermatophyta</taxon>
        <taxon>Magnoliopsida</taxon>
        <taxon>eudicotyledons</taxon>
        <taxon>Gunneridae</taxon>
        <taxon>Pentapetalae</taxon>
        <taxon>rosids</taxon>
        <taxon>fabids</taxon>
        <taxon>Rosales</taxon>
        <taxon>Cannabaceae</taxon>
        <taxon>Cannabis</taxon>
    </lineage>
</organism>